<reference evidence="1 2" key="1">
    <citation type="journal article" date="2021" name="Commun. Biol.">
        <title>The genome of Shorea leprosula (Dipterocarpaceae) highlights the ecological relevance of drought in aseasonal tropical rainforests.</title>
        <authorList>
            <person name="Ng K.K.S."/>
            <person name="Kobayashi M.J."/>
            <person name="Fawcett J.A."/>
            <person name="Hatakeyama M."/>
            <person name="Paape T."/>
            <person name="Ng C.H."/>
            <person name="Ang C.C."/>
            <person name="Tnah L.H."/>
            <person name="Lee C.T."/>
            <person name="Nishiyama T."/>
            <person name="Sese J."/>
            <person name="O'Brien M.J."/>
            <person name="Copetti D."/>
            <person name="Mohd Noor M.I."/>
            <person name="Ong R.C."/>
            <person name="Putra M."/>
            <person name="Sireger I.Z."/>
            <person name="Indrioko S."/>
            <person name="Kosugi Y."/>
            <person name="Izuno A."/>
            <person name="Isagi Y."/>
            <person name="Lee S.L."/>
            <person name="Shimizu K.K."/>
        </authorList>
    </citation>
    <scope>NUCLEOTIDE SEQUENCE [LARGE SCALE GENOMIC DNA]</scope>
    <source>
        <strain evidence="1">214</strain>
    </source>
</reference>
<name>A0AAV5LH03_9ROSI</name>
<gene>
    <name evidence="1" type="ORF">SLEP1_g44719</name>
</gene>
<dbReference type="EMBL" id="BPVZ01000117">
    <property type="protein sequence ID" value="GKV36608.1"/>
    <property type="molecule type" value="Genomic_DNA"/>
</dbReference>
<dbReference type="AlphaFoldDB" id="A0AAV5LH03"/>
<protein>
    <submittedName>
        <fullName evidence="1">Uncharacterized protein</fullName>
    </submittedName>
</protein>
<evidence type="ECO:0000313" key="1">
    <source>
        <dbReference type="EMBL" id="GKV36608.1"/>
    </source>
</evidence>
<keyword evidence="2" id="KW-1185">Reference proteome</keyword>
<sequence>MYLFYCLASSCVPLVYIRQSRGAGKRSRPRLGMVVRVGSARPSGGCGGAATAFSRAL</sequence>
<accession>A0AAV5LH03</accession>
<proteinExistence type="predicted"/>
<comment type="caution">
    <text evidence="1">The sequence shown here is derived from an EMBL/GenBank/DDBJ whole genome shotgun (WGS) entry which is preliminary data.</text>
</comment>
<organism evidence="1 2">
    <name type="scientific">Rubroshorea leprosula</name>
    <dbReference type="NCBI Taxonomy" id="152421"/>
    <lineage>
        <taxon>Eukaryota</taxon>
        <taxon>Viridiplantae</taxon>
        <taxon>Streptophyta</taxon>
        <taxon>Embryophyta</taxon>
        <taxon>Tracheophyta</taxon>
        <taxon>Spermatophyta</taxon>
        <taxon>Magnoliopsida</taxon>
        <taxon>eudicotyledons</taxon>
        <taxon>Gunneridae</taxon>
        <taxon>Pentapetalae</taxon>
        <taxon>rosids</taxon>
        <taxon>malvids</taxon>
        <taxon>Malvales</taxon>
        <taxon>Dipterocarpaceae</taxon>
        <taxon>Rubroshorea</taxon>
    </lineage>
</organism>
<dbReference type="Proteomes" id="UP001054252">
    <property type="component" value="Unassembled WGS sequence"/>
</dbReference>
<evidence type="ECO:0000313" key="2">
    <source>
        <dbReference type="Proteomes" id="UP001054252"/>
    </source>
</evidence>